<dbReference type="Gene3D" id="3.90.1150.10">
    <property type="entry name" value="Aspartate Aminotransferase, domain 1"/>
    <property type="match status" value="1"/>
</dbReference>
<keyword evidence="5" id="KW-0808">Transferase</keyword>
<evidence type="ECO:0000256" key="6">
    <source>
        <dbReference type="ARBA" id="ARBA00022898"/>
    </source>
</evidence>
<protein>
    <recommendedName>
        <fullName evidence="3">histidinol-phosphate transaminase</fullName>
        <ecNumber evidence="3">2.6.1.9</ecNumber>
    </recommendedName>
</protein>
<dbReference type="EC" id="2.6.1.9" evidence="3"/>
<keyword evidence="9" id="KW-1185">Reference proteome</keyword>
<organism evidence="8 9">
    <name type="scientific">Hibiscus syriacus</name>
    <name type="common">Rose of Sharon</name>
    <dbReference type="NCBI Taxonomy" id="106335"/>
    <lineage>
        <taxon>Eukaryota</taxon>
        <taxon>Viridiplantae</taxon>
        <taxon>Streptophyta</taxon>
        <taxon>Embryophyta</taxon>
        <taxon>Tracheophyta</taxon>
        <taxon>Spermatophyta</taxon>
        <taxon>Magnoliopsida</taxon>
        <taxon>eudicotyledons</taxon>
        <taxon>Gunneridae</taxon>
        <taxon>Pentapetalae</taxon>
        <taxon>rosids</taxon>
        <taxon>malvids</taxon>
        <taxon>Malvales</taxon>
        <taxon>Malvaceae</taxon>
        <taxon>Malvoideae</taxon>
        <taxon>Hibiscus</taxon>
    </lineage>
</organism>
<reference evidence="8" key="1">
    <citation type="submission" date="2019-09" db="EMBL/GenBank/DDBJ databases">
        <title>Draft genome information of white flower Hibiscus syriacus.</title>
        <authorList>
            <person name="Kim Y.-M."/>
        </authorList>
    </citation>
    <scope>NUCLEOTIDE SEQUENCE [LARGE SCALE GENOMIC DNA]</scope>
    <source>
        <strain evidence="8">YM2019G1</strain>
    </source>
</reference>
<dbReference type="GO" id="GO:0004400">
    <property type="term" value="F:histidinol-phosphate transaminase activity"/>
    <property type="evidence" value="ECO:0007669"/>
    <property type="project" value="UniProtKB-EC"/>
</dbReference>
<proteinExistence type="predicted"/>
<dbReference type="PANTHER" id="PTHR42885">
    <property type="entry name" value="HISTIDINOL-PHOSPHATE AMINOTRANSFERASE-RELATED"/>
    <property type="match status" value="1"/>
</dbReference>
<dbReference type="PANTHER" id="PTHR42885:SF2">
    <property type="entry name" value="HISTIDINOL-PHOSPHATE AMINOTRANSFERASE"/>
    <property type="match status" value="1"/>
</dbReference>
<sequence length="90" mass="10250">MVKEALVAERERLFELLNEVPFLNPYPSHSNFILCELTSGIDAKKLKEDLSKTGVMVRHYDNKELKGYIRVTAGKPDHTNALMDCLRSLS</sequence>
<evidence type="ECO:0000256" key="1">
    <source>
        <dbReference type="ARBA" id="ARBA00001933"/>
    </source>
</evidence>
<comment type="cofactor">
    <cofactor evidence="1">
        <name>pyridoxal 5'-phosphate</name>
        <dbReference type="ChEBI" id="CHEBI:597326"/>
    </cofactor>
</comment>
<evidence type="ECO:0000256" key="5">
    <source>
        <dbReference type="ARBA" id="ARBA00022679"/>
    </source>
</evidence>
<evidence type="ECO:0000256" key="7">
    <source>
        <dbReference type="ARBA" id="ARBA00047481"/>
    </source>
</evidence>
<dbReference type="InterPro" id="IPR015422">
    <property type="entry name" value="PyrdxlP-dep_Trfase_small"/>
</dbReference>
<dbReference type="Proteomes" id="UP000436088">
    <property type="component" value="Unassembled WGS sequence"/>
</dbReference>
<comment type="catalytic activity">
    <reaction evidence="7">
        <text>L-histidinol phosphate + 2-oxoglutarate = 3-(imidazol-4-yl)-2-oxopropyl phosphate + L-glutamate</text>
        <dbReference type="Rhea" id="RHEA:23744"/>
        <dbReference type="ChEBI" id="CHEBI:16810"/>
        <dbReference type="ChEBI" id="CHEBI:29985"/>
        <dbReference type="ChEBI" id="CHEBI:57766"/>
        <dbReference type="ChEBI" id="CHEBI:57980"/>
        <dbReference type="EC" id="2.6.1.9"/>
    </reaction>
</comment>
<gene>
    <name evidence="8" type="ORF">F3Y22_tig00111402pilonHSYRG00881</name>
</gene>
<keyword evidence="4" id="KW-0032">Aminotransferase</keyword>
<evidence type="ECO:0000256" key="2">
    <source>
        <dbReference type="ARBA" id="ARBA00005011"/>
    </source>
</evidence>
<accession>A0A6A2XU46</accession>
<evidence type="ECO:0000256" key="3">
    <source>
        <dbReference type="ARBA" id="ARBA00012748"/>
    </source>
</evidence>
<dbReference type="InterPro" id="IPR015424">
    <property type="entry name" value="PyrdxlP-dep_Trfase"/>
</dbReference>
<evidence type="ECO:0000313" key="9">
    <source>
        <dbReference type="Proteomes" id="UP000436088"/>
    </source>
</evidence>
<evidence type="ECO:0000256" key="4">
    <source>
        <dbReference type="ARBA" id="ARBA00022576"/>
    </source>
</evidence>
<name>A0A6A2XU46_HIBSY</name>
<dbReference type="AlphaFoldDB" id="A0A6A2XU46"/>
<dbReference type="SUPFAM" id="SSF53383">
    <property type="entry name" value="PLP-dependent transferases"/>
    <property type="match status" value="1"/>
</dbReference>
<comment type="pathway">
    <text evidence="2">Amino-acid biosynthesis; L-histidine biosynthesis; L-histidine from 5-phospho-alpha-D-ribose 1-diphosphate: step 7/9.</text>
</comment>
<comment type="caution">
    <text evidence="8">The sequence shown here is derived from an EMBL/GenBank/DDBJ whole genome shotgun (WGS) entry which is preliminary data.</text>
</comment>
<keyword evidence="6" id="KW-0663">Pyridoxal phosphate</keyword>
<evidence type="ECO:0000313" key="8">
    <source>
        <dbReference type="EMBL" id="KAE8679143.1"/>
    </source>
</evidence>
<dbReference type="EMBL" id="VEPZ02001331">
    <property type="protein sequence ID" value="KAE8679143.1"/>
    <property type="molecule type" value="Genomic_DNA"/>
</dbReference>